<organism evidence="7 8">
    <name type="scientific">Crotalaria pallida</name>
    <name type="common">Smooth rattlebox</name>
    <name type="synonym">Crotalaria striata</name>
    <dbReference type="NCBI Taxonomy" id="3830"/>
    <lineage>
        <taxon>Eukaryota</taxon>
        <taxon>Viridiplantae</taxon>
        <taxon>Streptophyta</taxon>
        <taxon>Embryophyta</taxon>
        <taxon>Tracheophyta</taxon>
        <taxon>Spermatophyta</taxon>
        <taxon>Magnoliopsida</taxon>
        <taxon>eudicotyledons</taxon>
        <taxon>Gunneridae</taxon>
        <taxon>Pentapetalae</taxon>
        <taxon>rosids</taxon>
        <taxon>fabids</taxon>
        <taxon>Fabales</taxon>
        <taxon>Fabaceae</taxon>
        <taxon>Papilionoideae</taxon>
        <taxon>50 kb inversion clade</taxon>
        <taxon>genistoids sensu lato</taxon>
        <taxon>core genistoids</taxon>
        <taxon>Crotalarieae</taxon>
        <taxon>Crotalaria</taxon>
    </lineage>
</organism>
<evidence type="ECO:0000256" key="4">
    <source>
        <dbReference type="ARBA" id="ARBA00022989"/>
    </source>
</evidence>
<gene>
    <name evidence="7" type="ORF">RIF29_23641</name>
</gene>
<feature type="transmembrane region" description="Helical" evidence="6">
    <location>
        <begin position="262"/>
        <end position="281"/>
    </location>
</feature>
<dbReference type="AlphaFoldDB" id="A0AAN9I8P9"/>
<dbReference type="Pfam" id="PF01554">
    <property type="entry name" value="MatE"/>
    <property type="match status" value="2"/>
</dbReference>
<keyword evidence="4 6" id="KW-1133">Transmembrane helix</keyword>
<feature type="transmembrane region" description="Helical" evidence="6">
    <location>
        <begin position="383"/>
        <end position="406"/>
    </location>
</feature>
<evidence type="ECO:0000313" key="7">
    <source>
        <dbReference type="EMBL" id="KAK7270472.1"/>
    </source>
</evidence>
<dbReference type="GO" id="GO:0015297">
    <property type="term" value="F:antiporter activity"/>
    <property type="evidence" value="ECO:0007669"/>
    <property type="project" value="InterPro"/>
</dbReference>
<dbReference type="PANTHER" id="PTHR11206">
    <property type="entry name" value="MULTIDRUG RESISTANCE PROTEIN"/>
    <property type="match status" value="1"/>
</dbReference>
<feature type="transmembrane region" description="Helical" evidence="6">
    <location>
        <begin position="189"/>
        <end position="214"/>
    </location>
</feature>
<dbReference type="GO" id="GO:0016020">
    <property type="term" value="C:membrane"/>
    <property type="evidence" value="ECO:0007669"/>
    <property type="project" value="UniProtKB-SubCell"/>
</dbReference>
<dbReference type="EMBL" id="JAYWIO010000004">
    <property type="protein sequence ID" value="KAK7270472.1"/>
    <property type="molecule type" value="Genomic_DNA"/>
</dbReference>
<evidence type="ECO:0000313" key="8">
    <source>
        <dbReference type="Proteomes" id="UP001372338"/>
    </source>
</evidence>
<dbReference type="GO" id="GO:0042910">
    <property type="term" value="F:xenobiotic transmembrane transporter activity"/>
    <property type="evidence" value="ECO:0007669"/>
    <property type="project" value="InterPro"/>
</dbReference>
<comment type="caution">
    <text evidence="6">Lacks conserved residue(s) required for the propagation of feature annotation.</text>
</comment>
<feature type="transmembrane region" description="Helical" evidence="6">
    <location>
        <begin position="220"/>
        <end position="241"/>
    </location>
</feature>
<comment type="caution">
    <text evidence="7">The sequence shown here is derived from an EMBL/GenBank/DDBJ whole genome shotgun (WGS) entry which is preliminary data.</text>
</comment>
<dbReference type="InterPro" id="IPR045069">
    <property type="entry name" value="MATE_euk"/>
</dbReference>
<dbReference type="NCBIfam" id="TIGR00797">
    <property type="entry name" value="matE"/>
    <property type="match status" value="1"/>
</dbReference>
<dbReference type="InterPro" id="IPR002528">
    <property type="entry name" value="MATE_fam"/>
</dbReference>
<comment type="subcellular location">
    <subcellularLocation>
        <location evidence="1">Membrane</location>
        <topology evidence="1">Multi-pass membrane protein</topology>
    </subcellularLocation>
</comment>
<proteinExistence type="inferred from homology"/>
<evidence type="ECO:0000256" key="1">
    <source>
        <dbReference type="ARBA" id="ARBA00004141"/>
    </source>
</evidence>
<evidence type="ECO:0000256" key="3">
    <source>
        <dbReference type="ARBA" id="ARBA00022692"/>
    </source>
</evidence>
<sequence>MDSGIPLLNGAGVVALVAEDGDYVAVKGFKEVRKVFWIETAKLWQIALPIVFNILCQYGVNSVTNIFVGHLGDLELSAISLTNSVIGTFAFGFLLGMGSATETLCGQAFGAGQVNMLGVYMQRSWVILLGTSVLILPIYIFAAPILKVLGQQKDIADLAGKFAILVIPQFFSLSLNFPTQKFLQAQSKVSVIAWIGFVALVMHIGMLWLLIYVLDLGLTGAALAFDITSWGITLAQLAYVVGWCKDGWNGLSWLAFKDIWAFVRLSLASAVMLCLEVWYMMSVIILAGHLNNAVIAVDSLSICMNLNGWEGMIFIGVNAAIGVRVSNELGLGHPRATKYSVYVTVFQSLFIGIFFMAVILVAKNHFAIIFTSSKTVQEAVSKLGYFLAVTMVLNSVQPVISGVAIGGGWQALVAYINIGCYYLFGLPLGFLLGYKVKLGVQGLWGGMICGVALQTLLLLLILYKTNWKKEVEETSERMRKWGGHDNTVDSLVAST</sequence>
<keyword evidence="8" id="KW-1185">Reference proteome</keyword>
<evidence type="ECO:0000256" key="6">
    <source>
        <dbReference type="RuleBase" id="RU004914"/>
    </source>
</evidence>
<dbReference type="Proteomes" id="UP001372338">
    <property type="component" value="Unassembled WGS sequence"/>
</dbReference>
<feature type="transmembrane region" description="Helical" evidence="6">
    <location>
        <begin position="412"/>
        <end position="431"/>
    </location>
</feature>
<keyword evidence="3 6" id="KW-0812">Transmembrane</keyword>
<feature type="transmembrane region" description="Helical" evidence="6">
    <location>
        <begin position="158"/>
        <end position="177"/>
    </location>
</feature>
<evidence type="ECO:0000256" key="5">
    <source>
        <dbReference type="ARBA" id="ARBA00023136"/>
    </source>
</evidence>
<feature type="transmembrane region" description="Helical" evidence="6">
    <location>
        <begin position="339"/>
        <end position="362"/>
    </location>
</feature>
<feature type="transmembrane region" description="Helical" evidence="6">
    <location>
        <begin position="443"/>
        <end position="463"/>
    </location>
</feature>
<accession>A0AAN9I8P9</accession>
<evidence type="ECO:0000256" key="2">
    <source>
        <dbReference type="ARBA" id="ARBA00010199"/>
    </source>
</evidence>
<reference evidence="7 8" key="1">
    <citation type="submission" date="2024-01" db="EMBL/GenBank/DDBJ databases">
        <title>The genomes of 5 underutilized Papilionoideae crops provide insights into root nodulation and disease resistanc.</title>
        <authorList>
            <person name="Yuan L."/>
        </authorList>
    </citation>
    <scope>NUCLEOTIDE SEQUENCE [LARGE SCALE GENOMIC DNA]</scope>
    <source>
        <strain evidence="7">ZHUSHIDOU_FW_LH</strain>
        <tissue evidence="7">Leaf</tissue>
    </source>
</reference>
<protein>
    <recommendedName>
        <fullName evidence="6">Protein DETOXIFICATION</fullName>
    </recommendedName>
    <alternativeName>
        <fullName evidence="6">Multidrug and toxic compound extrusion protein</fullName>
    </alternativeName>
</protein>
<keyword evidence="5 6" id="KW-0472">Membrane</keyword>
<comment type="similarity">
    <text evidence="2 6">Belongs to the multi antimicrobial extrusion (MATE) (TC 2.A.66.1) family.</text>
</comment>
<dbReference type="CDD" id="cd13132">
    <property type="entry name" value="MATE_eukaryotic"/>
    <property type="match status" value="1"/>
</dbReference>
<name>A0AAN9I8P9_CROPI</name>
<dbReference type="GO" id="GO:1990961">
    <property type="term" value="P:xenobiotic detoxification by transmembrane export across the plasma membrane"/>
    <property type="evidence" value="ECO:0007669"/>
    <property type="project" value="InterPro"/>
</dbReference>
<feature type="transmembrane region" description="Helical" evidence="6">
    <location>
        <begin position="125"/>
        <end position="146"/>
    </location>
</feature>